<comment type="caution">
    <text evidence="1">The sequence shown here is derived from an EMBL/GenBank/DDBJ whole genome shotgun (WGS) entry which is preliminary data.</text>
</comment>
<accession>A0A0V1G2L4</accession>
<keyword evidence="4" id="KW-1185">Reference proteome</keyword>
<reference evidence="3 4" key="1">
    <citation type="submission" date="2015-01" db="EMBL/GenBank/DDBJ databases">
        <title>Evolution of Trichinella species and genotypes.</title>
        <authorList>
            <person name="Korhonen P.K."/>
            <person name="Edoardo P."/>
            <person name="Giuseppe L.R."/>
            <person name="Gasser R.B."/>
        </authorList>
    </citation>
    <scope>NUCLEOTIDE SEQUENCE [LARGE SCALE GENOMIC DNA]</scope>
    <source>
        <strain evidence="2">ISS176</strain>
        <strain evidence="1">ISS470</strain>
    </source>
</reference>
<dbReference type="Proteomes" id="UP000054995">
    <property type="component" value="Unassembled WGS sequence"/>
</dbReference>
<evidence type="ECO:0000313" key="2">
    <source>
        <dbReference type="EMBL" id="KRZ46048.1"/>
    </source>
</evidence>
<dbReference type="EMBL" id="JYDT01000007">
    <property type="protein sequence ID" value="KRY92417.1"/>
    <property type="molecule type" value="Genomic_DNA"/>
</dbReference>
<dbReference type="AlphaFoldDB" id="A0A0V1G2L4"/>
<sequence length="91" mass="10651">MFWVKKSKQMLNKIVELLKQTAWPSGPRRQTQAKACLLGTEYSGLCIQAWVRIPPLIILRFIRYHSVLLLKNCSTKVMLKTIHFSLITFFK</sequence>
<gene>
    <name evidence="2" type="ORF">T4C_3452</name>
    <name evidence="1" type="ORF">T4D_9679</name>
</gene>
<dbReference type="OrthoDB" id="10479376at2759"/>
<evidence type="ECO:0000313" key="1">
    <source>
        <dbReference type="EMBL" id="KRY92417.1"/>
    </source>
</evidence>
<proteinExistence type="predicted"/>
<organism evidence="1 4">
    <name type="scientific">Trichinella pseudospiralis</name>
    <name type="common">Parasitic roundworm</name>
    <dbReference type="NCBI Taxonomy" id="6337"/>
    <lineage>
        <taxon>Eukaryota</taxon>
        <taxon>Metazoa</taxon>
        <taxon>Ecdysozoa</taxon>
        <taxon>Nematoda</taxon>
        <taxon>Enoplea</taxon>
        <taxon>Dorylaimia</taxon>
        <taxon>Trichinellida</taxon>
        <taxon>Trichinellidae</taxon>
        <taxon>Trichinella</taxon>
    </lineage>
</organism>
<evidence type="ECO:0000313" key="4">
    <source>
        <dbReference type="Proteomes" id="UP000054995"/>
    </source>
</evidence>
<dbReference type="EMBL" id="JYDV01000001">
    <property type="protein sequence ID" value="KRZ46048.1"/>
    <property type="molecule type" value="Genomic_DNA"/>
</dbReference>
<dbReference type="Proteomes" id="UP000054826">
    <property type="component" value="Unassembled WGS sequence"/>
</dbReference>
<evidence type="ECO:0000313" key="3">
    <source>
        <dbReference type="Proteomes" id="UP000054826"/>
    </source>
</evidence>
<name>A0A0V1G2L4_TRIPS</name>
<protein>
    <submittedName>
        <fullName evidence="1">Uncharacterized protein</fullName>
    </submittedName>
</protein>